<dbReference type="InterPro" id="IPR036280">
    <property type="entry name" value="Multihaem_cyt_sf"/>
</dbReference>
<dbReference type="RefSeq" id="WP_069702132.1">
    <property type="nucleotide sequence ID" value="NZ_MJAT01000022.1"/>
</dbReference>
<evidence type="ECO:0000256" key="2">
    <source>
        <dbReference type="SAM" id="SignalP"/>
    </source>
</evidence>
<name>A0A1E5L5C0_9FIRM</name>
<dbReference type="Pfam" id="PF02335">
    <property type="entry name" value="Cytochrom_C552"/>
    <property type="match status" value="1"/>
</dbReference>
<keyword evidence="4" id="KW-1185">Reference proteome</keyword>
<comment type="caution">
    <text evidence="3">The sequence shown here is derived from an EMBL/GenBank/DDBJ whole genome shotgun (WGS) entry which is preliminary data.</text>
</comment>
<organism evidence="3 4">
    <name type="scientific">Desulfuribacillus stibiiarsenatis</name>
    <dbReference type="NCBI Taxonomy" id="1390249"/>
    <lineage>
        <taxon>Bacteria</taxon>
        <taxon>Bacillati</taxon>
        <taxon>Bacillota</taxon>
        <taxon>Desulfuribacillia</taxon>
        <taxon>Desulfuribacillales</taxon>
        <taxon>Desulfuribacillaceae</taxon>
        <taxon>Desulfuribacillus</taxon>
    </lineage>
</organism>
<accession>A0A1E5L5C0</accession>
<keyword evidence="1 2" id="KW-0732">Signal</keyword>
<sequence>MKKSLILVLVFLATMFVIAGCELEEMAETPAVSTPAPTPAPQPAPVVMSLSSLELTNKITAEWKTSDKVFAITDPAGRGIGCAKCHDGYGFSMFKTFDPAVAGAPAYAPKHATGIDCQACHTGQGKELMESGSVKLLFMDQPLQAGKSAMCLSCHNSNRNPKDLAAQFKAGTLTQMTYPHYGMQGAVYTGKGGMEIPGVTLPSSPMHSQIQCSNCHMPTTEEGYKSHSFKADVEKIDKTCGTCHTGITSFDHKGFRSEMNYMLGKLKKATMAKAGASDLTYGSGRFTFHDAKGAAIDMKMIPFEAYVGAYNWRLIALDGSLGIHNPQYSKAIVKETYKFVTGEELK</sequence>
<feature type="signal peptide" evidence="2">
    <location>
        <begin position="1"/>
        <end position="19"/>
    </location>
</feature>
<protein>
    <submittedName>
        <fullName evidence="3">Uncharacterized protein</fullName>
    </submittedName>
</protein>
<dbReference type="PANTHER" id="PTHR35038">
    <property type="entry name" value="DISSIMILATORY SULFITE REDUCTASE SIRA"/>
    <property type="match status" value="1"/>
</dbReference>
<dbReference type="Gene3D" id="1.10.1130.10">
    <property type="entry name" value="Flavocytochrome C3, Chain A"/>
    <property type="match status" value="2"/>
</dbReference>
<dbReference type="GO" id="GO:0042279">
    <property type="term" value="F:nitrite reductase (cytochrome, ammonia-forming) activity"/>
    <property type="evidence" value="ECO:0007669"/>
    <property type="project" value="InterPro"/>
</dbReference>
<dbReference type="STRING" id="1390249.BHU72_04215"/>
<dbReference type="PANTHER" id="PTHR35038:SF5">
    <property type="entry name" value="CYTOCHROME C-TYPE PROTEIN NRFB"/>
    <property type="match status" value="1"/>
</dbReference>
<dbReference type="AlphaFoldDB" id="A0A1E5L5C0"/>
<dbReference type="PROSITE" id="PS51257">
    <property type="entry name" value="PROKAR_LIPOPROTEIN"/>
    <property type="match status" value="1"/>
</dbReference>
<dbReference type="InterPro" id="IPR003321">
    <property type="entry name" value="Cyt_c552"/>
</dbReference>
<dbReference type="EMBL" id="MJAT01000022">
    <property type="protein sequence ID" value="OEH85306.1"/>
    <property type="molecule type" value="Genomic_DNA"/>
</dbReference>
<reference evidence="3 4" key="1">
    <citation type="submission" date="2016-09" db="EMBL/GenBank/DDBJ databases">
        <title>Desulfuribacillus arsenicus sp. nov., an obligately anaerobic, dissimilatory arsenic- and antimonate-reducing bacterium isolated from anoxic sediments.</title>
        <authorList>
            <person name="Abin C.A."/>
            <person name="Hollibaugh J.T."/>
        </authorList>
    </citation>
    <scope>NUCLEOTIDE SEQUENCE [LARGE SCALE GENOMIC DNA]</scope>
    <source>
        <strain evidence="3 4">MLFW-2</strain>
    </source>
</reference>
<proteinExistence type="predicted"/>
<dbReference type="Proteomes" id="UP000095255">
    <property type="component" value="Unassembled WGS sequence"/>
</dbReference>
<dbReference type="SUPFAM" id="SSF48695">
    <property type="entry name" value="Multiheme cytochromes"/>
    <property type="match status" value="1"/>
</dbReference>
<gene>
    <name evidence="3" type="ORF">BHU72_04215</name>
</gene>
<dbReference type="InterPro" id="IPR051829">
    <property type="entry name" value="Multiheme_Cytochr_ET"/>
</dbReference>
<dbReference type="OrthoDB" id="9791652at2"/>
<evidence type="ECO:0000313" key="4">
    <source>
        <dbReference type="Proteomes" id="UP000095255"/>
    </source>
</evidence>
<evidence type="ECO:0000313" key="3">
    <source>
        <dbReference type="EMBL" id="OEH85306.1"/>
    </source>
</evidence>
<evidence type="ECO:0000256" key="1">
    <source>
        <dbReference type="ARBA" id="ARBA00022729"/>
    </source>
</evidence>
<dbReference type="GO" id="GO:0042597">
    <property type="term" value="C:periplasmic space"/>
    <property type="evidence" value="ECO:0007669"/>
    <property type="project" value="InterPro"/>
</dbReference>
<feature type="chain" id="PRO_5038555588" evidence="2">
    <location>
        <begin position="20"/>
        <end position="346"/>
    </location>
</feature>